<evidence type="ECO:0008006" key="12">
    <source>
        <dbReference type="Google" id="ProtNLM"/>
    </source>
</evidence>
<dbReference type="Pfam" id="PF00209">
    <property type="entry name" value="SNF"/>
    <property type="match status" value="1"/>
</dbReference>
<dbReference type="SUPFAM" id="SSF161070">
    <property type="entry name" value="SNF-like"/>
    <property type="match status" value="1"/>
</dbReference>
<keyword evidence="7" id="KW-0915">Sodium</keyword>
<proteinExistence type="predicted"/>
<evidence type="ECO:0000256" key="8">
    <source>
        <dbReference type="PIRSR" id="PIRSR600175-2"/>
    </source>
</evidence>
<gene>
    <name evidence="10" type="ORF">PMAYCL1PPCAC_08161</name>
</gene>
<comment type="caution">
    <text evidence="10">The sequence shown here is derived from an EMBL/GenBank/DDBJ whole genome shotgun (WGS) entry which is preliminary data.</text>
</comment>
<evidence type="ECO:0000256" key="6">
    <source>
        <dbReference type="ARBA" id="ARBA00023136"/>
    </source>
</evidence>
<feature type="transmembrane region" description="Helical" evidence="9">
    <location>
        <begin position="86"/>
        <end position="109"/>
    </location>
</feature>
<evidence type="ECO:0000256" key="5">
    <source>
        <dbReference type="ARBA" id="ARBA00022989"/>
    </source>
</evidence>
<dbReference type="PANTHER" id="PTHR11616:SF326">
    <property type="entry name" value="SODIUM-DEPENDENT TRANSPORTER SNF-5"/>
    <property type="match status" value="1"/>
</dbReference>
<keyword evidence="2" id="KW-0813">Transport</keyword>
<evidence type="ECO:0000256" key="1">
    <source>
        <dbReference type="ARBA" id="ARBA00004141"/>
    </source>
</evidence>
<dbReference type="AlphaFoldDB" id="A0AAN4ZC08"/>
<dbReference type="GO" id="GO:0005886">
    <property type="term" value="C:plasma membrane"/>
    <property type="evidence" value="ECO:0007669"/>
    <property type="project" value="TreeGrafter"/>
</dbReference>
<feature type="transmembrane region" description="Helical" evidence="9">
    <location>
        <begin position="20"/>
        <end position="40"/>
    </location>
</feature>
<feature type="transmembrane region" description="Helical" evidence="9">
    <location>
        <begin position="243"/>
        <end position="261"/>
    </location>
</feature>
<dbReference type="InterPro" id="IPR000175">
    <property type="entry name" value="Na/ntran_symport"/>
</dbReference>
<keyword evidence="6 9" id="KW-0472">Membrane</keyword>
<dbReference type="EMBL" id="BTRK01000002">
    <property type="protein sequence ID" value="GMR37966.1"/>
    <property type="molecule type" value="Genomic_DNA"/>
</dbReference>
<feature type="binding site" evidence="7">
    <location>
        <position position="25"/>
    </location>
    <ligand>
        <name>Na(+)</name>
        <dbReference type="ChEBI" id="CHEBI:29101"/>
        <label>1</label>
    </ligand>
</feature>
<evidence type="ECO:0000313" key="10">
    <source>
        <dbReference type="EMBL" id="GMR37966.1"/>
    </source>
</evidence>
<keyword evidence="5 9" id="KW-1133">Transmembrane helix</keyword>
<evidence type="ECO:0000256" key="7">
    <source>
        <dbReference type="PIRSR" id="PIRSR600175-1"/>
    </source>
</evidence>
<feature type="transmembrane region" description="Helical" evidence="9">
    <location>
        <begin position="46"/>
        <end position="66"/>
    </location>
</feature>
<feature type="transmembrane region" description="Helical" evidence="9">
    <location>
        <begin position="208"/>
        <end position="231"/>
    </location>
</feature>
<evidence type="ECO:0000256" key="4">
    <source>
        <dbReference type="ARBA" id="ARBA00022847"/>
    </source>
</evidence>
<dbReference type="PRINTS" id="PR00176">
    <property type="entry name" value="NANEUSMPORT"/>
</dbReference>
<feature type="non-terminal residue" evidence="10">
    <location>
        <position position="318"/>
    </location>
</feature>
<dbReference type="Proteomes" id="UP001328107">
    <property type="component" value="Unassembled WGS sequence"/>
</dbReference>
<protein>
    <recommendedName>
        <fullName evidence="12">Neurotransmitter transporter</fullName>
    </recommendedName>
</protein>
<feature type="binding site" evidence="7">
    <location>
        <position position="32"/>
    </location>
    <ligand>
        <name>Na(+)</name>
        <dbReference type="ChEBI" id="CHEBI:29101"/>
        <label>1</label>
    </ligand>
</feature>
<feature type="disulfide bond" evidence="8">
    <location>
        <begin position="131"/>
        <end position="140"/>
    </location>
</feature>
<sequence>MPDHDARDERGEFKSRSQFLFTVIGLTLGNGNFWHFPLAVKQFGGASFLVMYSICMVIYGVPMLYLEMMIGQIAQIGPMRAFQLNFPLLQGVGWSVCVLSFLRAINIALLNSFSLLYAFESLIGVETRTVCTNEFNSEACFSPKTNRLKRKNTTVSFTNTTNKELKELYLKKTPPGIEFPAREYFRETLRGLPASFTEGIMNHNESEFYFGSGRLIGSFCIVWFIACFILLRRVRWLGKVFRFIVIFAGFLSFVFLIKAFTMNHSDVALQRFFKFNGTQFGEIKAWHEASRMSAVSLCLGMGGMISMSSYNKRGNDAF</sequence>
<keyword evidence="3 9" id="KW-0812">Transmembrane</keyword>
<keyword evidence="8" id="KW-1015">Disulfide bond</keyword>
<dbReference type="PANTHER" id="PTHR11616">
    <property type="entry name" value="SODIUM/CHLORIDE DEPENDENT TRANSPORTER"/>
    <property type="match status" value="1"/>
</dbReference>
<evidence type="ECO:0000256" key="2">
    <source>
        <dbReference type="ARBA" id="ARBA00022448"/>
    </source>
</evidence>
<dbReference type="InterPro" id="IPR037272">
    <property type="entry name" value="SNS_sf"/>
</dbReference>
<keyword evidence="7" id="KW-0479">Metal-binding</keyword>
<evidence type="ECO:0000313" key="11">
    <source>
        <dbReference type="Proteomes" id="UP001328107"/>
    </source>
</evidence>
<dbReference type="GO" id="GO:0043005">
    <property type="term" value="C:neuron projection"/>
    <property type="evidence" value="ECO:0007669"/>
    <property type="project" value="TreeGrafter"/>
</dbReference>
<evidence type="ECO:0000256" key="3">
    <source>
        <dbReference type="ARBA" id="ARBA00022692"/>
    </source>
</evidence>
<dbReference type="PROSITE" id="PS50267">
    <property type="entry name" value="NA_NEUROTRAN_SYMP_3"/>
    <property type="match status" value="1"/>
</dbReference>
<feature type="binding site" evidence="7">
    <location>
        <position position="296"/>
    </location>
    <ligand>
        <name>Na(+)</name>
        <dbReference type="ChEBI" id="CHEBI:29101"/>
        <label>1</label>
    </ligand>
</feature>
<keyword evidence="11" id="KW-1185">Reference proteome</keyword>
<evidence type="ECO:0000256" key="9">
    <source>
        <dbReference type="SAM" id="Phobius"/>
    </source>
</evidence>
<keyword evidence="4" id="KW-0769">Symport</keyword>
<reference evidence="11" key="1">
    <citation type="submission" date="2022-10" db="EMBL/GenBank/DDBJ databases">
        <title>Genome assembly of Pristionchus species.</title>
        <authorList>
            <person name="Yoshida K."/>
            <person name="Sommer R.J."/>
        </authorList>
    </citation>
    <scope>NUCLEOTIDE SEQUENCE [LARGE SCALE GENOMIC DNA]</scope>
    <source>
        <strain evidence="11">RS5460</strain>
    </source>
</reference>
<dbReference type="GO" id="GO:0005332">
    <property type="term" value="F:gamma-aminobutyric acid:sodium:chloride symporter activity"/>
    <property type="evidence" value="ECO:0007669"/>
    <property type="project" value="TreeGrafter"/>
</dbReference>
<dbReference type="GO" id="GO:0046872">
    <property type="term" value="F:metal ion binding"/>
    <property type="evidence" value="ECO:0007669"/>
    <property type="project" value="UniProtKB-KW"/>
</dbReference>
<comment type="subcellular location">
    <subcellularLocation>
        <location evidence="1">Membrane</location>
        <topology evidence="1">Multi-pass membrane protein</topology>
    </subcellularLocation>
</comment>
<accession>A0AAN4ZC08</accession>
<name>A0AAN4ZC08_9BILA</name>
<organism evidence="10 11">
    <name type="scientific">Pristionchus mayeri</name>
    <dbReference type="NCBI Taxonomy" id="1317129"/>
    <lineage>
        <taxon>Eukaryota</taxon>
        <taxon>Metazoa</taxon>
        <taxon>Ecdysozoa</taxon>
        <taxon>Nematoda</taxon>
        <taxon>Chromadorea</taxon>
        <taxon>Rhabditida</taxon>
        <taxon>Rhabditina</taxon>
        <taxon>Diplogasteromorpha</taxon>
        <taxon>Diplogasteroidea</taxon>
        <taxon>Neodiplogasteridae</taxon>
        <taxon>Pristionchus</taxon>
    </lineage>
</organism>